<dbReference type="SUPFAM" id="SSF56672">
    <property type="entry name" value="DNA/RNA polymerases"/>
    <property type="match status" value="1"/>
</dbReference>
<dbReference type="CDD" id="cd01644">
    <property type="entry name" value="RT_pepA17"/>
    <property type="match status" value="1"/>
</dbReference>
<name>A0ABM4GBE2_DROKI</name>
<feature type="domain" description="Reverse transcriptase" evidence="1">
    <location>
        <begin position="63"/>
        <end position="196"/>
    </location>
</feature>
<dbReference type="Pfam" id="PF05380">
    <property type="entry name" value="Peptidase_A17"/>
    <property type="match status" value="1"/>
</dbReference>
<dbReference type="GeneID" id="138928015"/>
<organism evidence="2 4">
    <name type="scientific">Drosophila kikkawai</name>
    <name type="common">Fruit fly</name>
    <dbReference type="NCBI Taxonomy" id="30033"/>
    <lineage>
        <taxon>Eukaryota</taxon>
        <taxon>Metazoa</taxon>
        <taxon>Ecdysozoa</taxon>
        <taxon>Arthropoda</taxon>
        <taxon>Hexapoda</taxon>
        <taxon>Insecta</taxon>
        <taxon>Pterygota</taxon>
        <taxon>Neoptera</taxon>
        <taxon>Endopterygota</taxon>
        <taxon>Diptera</taxon>
        <taxon>Brachycera</taxon>
        <taxon>Muscomorpha</taxon>
        <taxon>Ephydroidea</taxon>
        <taxon>Drosophilidae</taxon>
        <taxon>Drosophila</taxon>
        <taxon>Sophophora</taxon>
    </lineage>
</organism>
<dbReference type="Pfam" id="PF00078">
    <property type="entry name" value="RVT_1"/>
    <property type="match status" value="1"/>
</dbReference>
<evidence type="ECO:0000313" key="2">
    <source>
        <dbReference type="Proteomes" id="UP001652661"/>
    </source>
</evidence>
<reference evidence="2 3" key="1">
    <citation type="submission" date="2025-05" db="UniProtKB">
        <authorList>
            <consortium name="RefSeq"/>
        </authorList>
    </citation>
    <scope>NUCLEOTIDE SEQUENCE [LARGE SCALE GENOMIC DNA]</scope>
    <source>
        <strain evidence="2 3">14028-0561.14</strain>
        <tissue evidence="3 4">Whole fly</tissue>
    </source>
</reference>
<dbReference type="InterPro" id="IPR000477">
    <property type="entry name" value="RT_dom"/>
</dbReference>
<accession>A0ABM4GBE2</accession>
<dbReference type="RefSeq" id="XP_070140027.1">
    <property type="nucleotide sequence ID" value="XM_070283926.1"/>
</dbReference>
<dbReference type="PANTHER" id="PTHR47331">
    <property type="entry name" value="PHD-TYPE DOMAIN-CONTAINING PROTEIN"/>
    <property type="match status" value="1"/>
</dbReference>
<evidence type="ECO:0000313" key="4">
    <source>
        <dbReference type="RefSeq" id="XP_070140028.1"/>
    </source>
</evidence>
<dbReference type="InterPro" id="IPR043502">
    <property type="entry name" value="DNA/RNA_pol_sf"/>
</dbReference>
<gene>
    <name evidence="4" type="primary">LOC138928015</name>
    <name evidence="3" type="synonym">LOC138928014</name>
</gene>
<proteinExistence type="predicted"/>
<dbReference type="InterPro" id="IPR043128">
    <property type="entry name" value="Rev_trsase/Diguanyl_cyclase"/>
</dbReference>
<dbReference type="Gene3D" id="3.30.70.270">
    <property type="match status" value="1"/>
</dbReference>
<dbReference type="RefSeq" id="XP_070140028.1">
    <property type="nucleotide sequence ID" value="XM_070283927.1"/>
</dbReference>
<sequence length="444" mass="50924">MDEYESLGHMKEVPPTRIPTDHYFIPHHCVLKPESSTTKLRVVFDASCKTTSNKSLNDILYAGPTVQSELFAILLRFRTHKYVFTADIEKMYRQVWIHPDHQFHQLIVWRKNPSDELKYYRLKTVTYGTTSAPFLATKCLDHLAEKTKKNLPLGAAVLKHDFYVDDCLTGANSIPEAVQIQQELNKILLPAGFKLRKWCSNNDGVLAQIPKEDIVNHVKLDETLQHYSVKTLGLIWVPHKDQLCGRSQKSEASTITKRVVSSEASQIFDPLGLFAPVVVKAKIFMQSLWELKMGWDDELPQLLQTEWKNYRADLQALNNLQIPRHIFDGKVPINQEIHTFVDASERAYGAAIYVRATYKNNQVSVRLLCSKSRVAPTVKETLPRLELCAAVLGAELTHRHHHITRLWQIESQKSKLFQTNLSGVTYHQLTIQQMYYQEELPPAG</sequence>
<protein>
    <recommendedName>
        <fullName evidence="1">Reverse transcriptase domain-containing protein</fullName>
    </recommendedName>
</protein>
<dbReference type="InterPro" id="IPR008042">
    <property type="entry name" value="Retrotrans_Pao"/>
</dbReference>
<dbReference type="Proteomes" id="UP001652661">
    <property type="component" value="Chromosome 2R"/>
</dbReference>
<evidence type="ECO:0000259" key="1">
    <source>
        <dbReference type="Pfam" id="PF00078"/>
    </source>
</evidence>
<dbReference type="Gene3D" id="3.10.10.10">
    <property type="entry name" value="HIV Type 1 Reverse Transcriptase, subunit A, domain 1"/>
    <property type="match status" value="1"/>
</dbReference>
<evidence type="ECO:0000313" key="3">
    <source>
        <dbReference type="RefSeq" id="XP_070140027.1"/>
    </source>
</evidence>
<keyword evidence="2" id="KW-1185">Reference proteome</keyword>